<sequence>MGAAESINRVLNTFFNGFGIPGYLEDNIPPAASLPYLTYKPAVPGGWNEEASFHGRLWYPSSAGRLPILQTEDKISAALAGGLTVPCEGGAILLRKGTPWAQPLDNPPEGYLCEYLNFEITQLCE</sequence>
<reference evidence="1" key="1">
    <citation type="journal article" date="2021" name="Proc. Natl. Acad. Sci. U.S.A.">
        <title>A Catalog of Tens of Thousands of Viruses from Human Metagenomes Reveals Hidden Associations with Chronic Diseases.</title>
        <authorList>
            <person name="Tisza M.J."/>
            <person name="Buck C.B."/>
        </authorList>
    </citation>
    <scope>NUCLEOTIDE SEQUENCE</scope>
    <source>
        <strain evidence="1">Ct0Ci105</strain>
    </source>
</reference>
<proteinExistence type="predicted"/>
<accession>A0A8S5P978</accession>
<dbReference type="EMBL" id="BK015357">
    <property type="protein sequence ID" value="DAE02995.1"/>
    <property type="molecule type" value="Genomic_DNA"/>
</dbReference>
<evidence type="ECO:0000313" key="1">
    <source>
        <dbReference type="EMBL" id="DAE02995.1"/>
    </source>
</evidence>
<organism evidence="1">
    <name type="scientific">Siphoviridae sp. ct0Ci105</name>
    <dbReference type="NCBI Taxonomy" id="2825292"/>
    <lineage>
        <taxon>Viruses</taxon>
        <taxon>Duplodnaviria</taxon>
        <taxon>Heunggongvirae</taxon>
        <taxon>Uroviricota</taxon>
        <taxon>Caudoviricetes</taxon>
    </lineage>
</organism>
<protein>
    <submittedName>
        <fullName evidence="1">Uncharacterized protein</fullName>
    </submittedName>
</protein>
<name>A0A8S5P978_9CAUD</name>